<keyword evidence="3" id="KW-1185">Reference proteome</keyword>
<sequence>MSDEASGSVLPVSSLYSNVGRDRGDTCTPHLLASDSPKTNSRPTHLPAVDTQRHQYLPVTTYDVRLYGAMGFLPLLERFDFAWPANGSVNLADKGSSVIKTPEPASAVESCGPD</sequence>
<gene>
    <name evidence="2" type="ORF">IPOD504_LOCUS507</name>
</gene>
<dbReference type="EMBL" id="OW152813">
    <property type="protein sequence ID" value="CAH2035323.1"/>
    <property type="molecule type" value="Genomic_DNA"/>
</dbReference>
<proteinExistence type="predicted"/>
<reference evidence="2" key="1">
    <citation type="submission" date="2022-03" db="EMBL/GenBank/DDBJ databases">
        <authorList>
            <person name="Martin H S."/>
        </authorList>
    </citation>
    <scope>NUCLEOTIDE SEQUENCE</scope>
</reference>
<dbReference type="Proteomes" id="UP000837857">
    <property type="component" value="Chromosome 1"/>
</dbReference>
<feature type="region of interest" description="Disordered" evidence="1">
    <location>
        <begin position="1"/>
        <end position="46"/>
    </location>
</feature>
<evidence type="ECO:0000313" key="3">
    <source>
        <dbReference type="Proteomes" id="UP000837857"/>
    </source>
</evidence>
<feature type="non-terminal residue" evidence="2">
    <location>
        <position position="1"/>
    </location>
</feature>
<evidence type="ECO:0000313" key="2">
    <source>
        <dbReference type="EMBL" id="CAH2035323.1"/>
    </source>
</evidence>
<accession>A0ABN8HKP0</accession>
<protein>
    <submittedName>
        <fullName evidence="2">Uncharacterized protein</fullName>
    </submittedName>
</protein>
<organism evidence="2 3">
    <name type="scientific">Iphiclides podalirius</name>
    <name type="common">scarce swallowtail</name>
    <dbReference type="NCBI Taxonomy" id="110791"/>
    <lineage>
        <taxon>Eukaryota</taxon>
        <taxon>Metazoa</taxon>
        <taxon>Ecdysozoa</taxon>
        <taxon>Arthropoda</taxon>
        <taxon>Hexapoda</taxon>
        <taxon>Insecta</taxon>
        <taxon>Pterygota</taxon>
        <taxon>Neoptera</taxon>
        <taxon>Endopterygota</taxon>
        <taxon>Lepidoptera</taxon>
        <taxon>Glossata</taxon>
        <taxon>Ditrysia</taxon>
        <taxon>Papilionoidea</taxon>
        <taxon>Papilionidae</taxon>
        <taxon>Papilioninae</taxon>
        <taxon>Iphiclides</taxon>
    </lineage>
</organism>
<name>A0ABN8HKP0_9NEOP</name>
<evidence type="ECO:0000256" key="1">
    <source>
        <dbReference type="SAM" id="MobiDB-lite"/>
    </source>
</evidence>
<feature type="region of interest" description="Disordered" evidence="1">
    <location>
        <begin position="92"/>
        <end position="114"/>
    </location>
</feature>